<evidence type="ECO:0000256" key="5">
    <source>
        <dbReference type="ARBA" id="ARBA00022960"/>
    </source>
</evidence>
<dbReference type="AlphaFoldDB" id="A0A1F6FML1"/>
<feature type="binding site" evidence="10">
    <location>
        <position position="287"/>
    </location>
    <ligand>
        <name>UDP-N-acetyl-alpha-D-glucosamine</name>
        <dbReference type="ChEBI" id="CHEBI:57705"/>
    </ligand>
</feature>
<comment type="catalytic activity">
    <reaction evidence="10">
        <text>di-trans,octa-cis-undecaprenyl diphospho-N-acetyl-alpha-D-muramoyl-L-alanyl-D-glutamyl-meso-2,6-diaminopimeloyl-D-alanyl-D-alanine + UDP-N-acetyl-alpha-D-glucosamine = di-trans,octa-cis-undecaprenyl diphospho-[N-acetyl-alpha-D-glucosaminyl-(1-&gt;4)]-N-acetyl-alpha-D-muramoyl-L-alanyl-D-glutamyl-meso-2,6-diaminopimeloyl-D-alanyl-D-alanine + UDP + H(+)</text>
        <dbReference type="Rhea" id="RHEA:31227"/>
        <dbReference type="ChEBI" id="CHEBI:15378"/>
        <dbReference type="ChEBI" id="CHEBI:57705"/>
        <dbReference type="ChEBI" id="CHEBI:58223"/>
        <dbReference type="ChEBI" id="CHEBI:61387"/>
        <dbReference type="ChEBI" id="CHEBI:61388"/>
        <dbReference type="EC" id="2.4.1.227"/>
    </reaction>
</comment>
<dbReference type="PANTHER" id="PTHR21015">
    <property type="entry name" value="UDP-N-ACETYLGLUCOSAMINE--N-ACETYLMURAMYL-(PENTAPEPTIDE) PYROPHOSPHORYL-UNDECAPRENOL N-ACETYLGLUCOSAMINE TRANSFERASE 1"/>
    <property type="match status" value="1"/>
</dbReference>
<dbReference type="InterPro" id="IPR007235">
    <property type="entry name" value="Glyco_trans_28_C"/>
</dbReference>
<dbReference type="EMBL" id="MFMW01000022">
    <property type="protein sequence ID" value="OGG87080.1"/>
    <property type="molecule type" value="Genomic_DNA"/>
</dbReference>
<evidence type="ECO:0000259" key="13">
    <source>
        <dbReference type="Pfam" id="PF04101"/>
    </source>
</evidence>
<keyword evidence="4 10" id="KW-0808">Transferase</keyword>
<dbReference type="Gene3D" id="3.40.50.2000">
    <property type="entry name" value="Glycogen Phosphorylase B"/>
    <property type="match status" value="2"/>
</dbReference>
<keyword evidence="1 10" id="KW-1003">Cell membrane</keyword>
<evidence type="ECO:0000259" key="12">
    <source>
        <dbReference type="Pfam" id="PF03033"/>
    </source>
</evidence>
<organism evidence="14 15">
    <name type="scientific">Candidatus Kuenenbacteria bacterium RIFCSPHIGHO2_02_FULL_39_13</name>
    <dbReference type="NCBI Taxonomy" id="1798561"/>
    <lineage>
        <taxon>Bacteria</taxon>
        <taxon>Candidatus Kueneniibacteriota</taxon>
    </lineage>
</organism>
<keyword evidence="11" id="KW-1133">Transmembrane helix</keyword>
<name>A0A1F6FML1_9BACT</name>
<dbReference type="PANTHER" id="PTHR21015:SF22">
    <property type="entry name" value="GLYCOSYLTRANSFERASE"/>
    <property type="match status" value="1"/>
</dbReference>
<dbReference type="EC" id="2.4.1.227" evidence="10"/>
<evidence type="ECO:0000256" key="1">
    <source>
        <dbReference type="ARBA" id="ARBA00022475"/>
    </source>
</evidence>
<feature type="domain" description="Glycosyl transferase family 28 C-terminal" evidence="13">
    <location>
        <begin position="190"/>
        <end position="334"/>
    </location>
</feature>
<dbReference type="GO" id="GO:0071555">
    <property type="term" value="P:cell wall organization"/>
    <property type="evidence" value="ECO:0007669"/>
    <property type="project" value="UniProtKB-KW"/>
</dbReference>
<evidence type="ECO:0000313" key="14">
    <source>
        <dbReference type="EMBL" id="OGG87080.1"/>
    </source>
</evidence>
<dbReference type="GO" id="GO:0050511">
    <property type="term" value="F:undecaprenyldiphospho-muramoylpentapeptide beta-N-acetylglucosaminyltransferase activity"/>
    <property type="evidence" value="ECO:0007669"/>
    <property type="project" value="UniProtKB-UniRule"/>
</dbReference>
<keyword evidence="9 10" id="KW-0961">Cell wall biogenesis/degradation</keyword>
<feature type="binding site" evidence="10">
    <location>
        <position position="165"/>
    </location>
    <ligand>
        <name>UDP-N-acetyl-alpha-D-glucosamine</name>
        <dbReference type="ChEBI" id="CHEBI:57705"/>
    </ligand>
</feature>
<evidence type="ECO:0000313" key="15">
    <source>
        <dbReference type="Proteomes" id="UP000179136"/>
    </source>
</evidence>
<dbReference type="CDD" id="cd03785">
    <property type="entry name" value="GT28_MurG"/>
    <property type="match status" value="1"/>
</dbReference>
<dbReference type="InterPro" id="IPR004276">
    <property type="entry name" value="GlycoTrans_28_N"/>
</dbReference>
<reference evidence="14 15" key="1">
    <citation type="journal article" date="2016" name="Nat. Commun.">
        <title>Thousands of microbial genomes shed light on interconnected biogeochemical processes in an aquifer system.</title>
        <authorList>
            <person name="Anantharaman K."/>
            <person name="Brown C.T."/>
            <person name="Hug L.A."/>
            <person name="Sharon I."/>
            <person name="Castelle C.J."/>
            <person name="Probst A.J."/>
            <person name="Thomas B.C."/>
            <person name="Singh A."/>
            <person name="Wilkins M.J."/>
            <person name="Karaoz U."/>
            <person name="Brodie E.L."/>
            <person name="Williams K.H."/>
            <person name="Hubbard S.S."/>
            <person name="Banfield J.F."/>
        </authorList>
    </citation>
    <scope>NUCLEOTIDE SEQUENCE [LARGE SCALE GENOMIC DNA]</scope>
</reference>
<dbReference type="UniPathway" id="UPA00219"/>
<dbReference type="Pfam" id="PF03033">
    <property type="entry name" value="Glyco_transf_28"/>
    <property type="match status" value="1"/>
</dbReference>
<accession>A0A1F6FML1</accession>
<proteinExistence type="inferred from homology"/>
<feature type="transmembrane region" description="Helical" evidence="11">
    <location>
        <begin position="101"/>
        <end position="120"/>
    </location>
</feature>
<evidence type="ECO:0000256" key="6">
    <source>
        <dbReference type="ARBA" id="ARBA00022984"/>
    </source>
</evidence>
<evidence type="ECO:0000256" key="4">
    <source>
        <dbReference type="ARBA" id="ARBA00022679"/>
    </source>
</evidence>
<dbReference type="GO" id="GO:0005886">
    <property type="term" value="C:plasma membrane"/>
    <property type="evidence" value="ECO:0007669"/>
    <property type="project" value="UniProtKB-SubCell"/>
</dbReference>
<gene>
    <name evidence="10" type="primary">murG</name>
    <name evidence="14" type="ORF">A3B87_03685</name>
</gene>
<dbReference type="NCBIfam" id="TIGR01133">
    <property type="entry name" value="murG"/>
    <property type="match status" value="1"/>
</dbReference>
<dbReference type="GO" id="GO:0009252">
    <property type="term" value="P:peptidoglycan biosynthetic process"/>
    <property type="evidence" value="ECO:0007669"/>
    <property type="project" value="UniProtKB-UniRule"/>
</dbReference>
<dbReference type="STRING" id="1798561.A3B87_03685"/>
<dbReference type="GO" id="GO:0008360">
    <property type="term" value="P:regulation of cell shape"/>
    <property type="evidence" value="ECO:0007669"/>
    <property type="project" value="UniProtKB-KW"/>
</dbReference>
<comment type="similarity">
    <text evidence="10">Belongs to the glycosyltransferase 28 family. MurG subfamily.</text>
</comment>
<evidence type="ECO:0000256" key="10">
    <source>
        <dbReference type="HAMAP-Rule" id="MF_00033"/>
    </source>
</evidence>
<comment type="caution">
    <text evidence="10">Lacks conserved residue(s) required for the propagation of feature annotation.</text>
</comment>
<keyword evidence="7 10" id="KW-0472">Membrane</keyword>
<protein>
    <recommendedName>
        <fullName evidence="10">UDP-N-acetylglucosamine--N-acetylmuramyl-(pentapeptide) pyrophosphoryl-undecaprenol N-acetylglucosamine transferase</fullName>
        <ecNumber evidence="10">2.4.1.227</ecNumber>
    </recommendedName>
    <alternativeName>
        <fullName evidence="10">Undecaprenyl-PP-MurNAc-pentapeptide-UDPGlcNAc GlcNAc transferase</fullName>
    </alternativeName>
</protein>
<evidence type="ECO:0000256" key="2">
    <source>
        <dbReference type="ARBA" id="ARBA00022618"/>
    </source>
</evidence>
<keyword evidence="5 10" id="KW-0133">Cell shape</keyword>
<keyword evidence="6 10" id="KW-0573">Peptidoglycan synthesis</keyword>
<dbReference type="InterPro" id="IPR006009">
    <property type="entry name" value="GlcNAc_MurG"/>
</dbReference>
<evidence type="ECO:0000256" key="7">
    <source>
        <dbReference type="ARBA" id="ARBA00023136"/>
    </source>
</evidence>
<keyword evidence="3 10" id="KW-0328">Glycosyltransferase</keyword>
<dbReference type="Proteomes" id="UP000179136">
    <property type="component" value="Unassembled WGS sequence"/>
</dbReference>
<dbReference type="GO" id="GO:0051301">
    <property type="term" value="P:cell division"/>
    <property type="evidence" value="ECO:0007669"/>
    <property type="project" value="UniProtKB-KW"/>
</dbReference>
<comment type="pathway">
    <text evidence="10">Cell wall biogenesis; peptidoglycan biosynthesis.</text>
</comment>
<comment type="function">
    <text evidence="10">Cell wall formation. Catalyzes the transfer of a GlcNAc subunit on undecaprenyl-pyrophosphoryl-MurNAc-pentapeptide (lipid intermediate I) to form undecaprenyl-pyrophosphoryl-MurNAc-(pentapeptide)GlcNAc (lipid intermediate II).</text>
</comment>
<comment type="subcellular location">
    <subcellularLocation>
        <location evidence="10">Cell membrane</location>
        <topology evidence="10">Peripheral membrane protein</topology>
        <orientation evidence="10">Cytoplasmic side</orientation>
    </subcellularLocation>
</comment>
<dbReference type="Pfam" id="PF04101">
    <property type="entry name" value="Glyco_tran_28_C"/>
    <property type="match status" value="1"/>
</dbReference>
<dbReference type="GO" id="GO:0005975">
    <property type="term" value="P:carbohydrate metabolic process"/>
    <property type="evidence" value="ECO:0007669"/>
    <property type="project" value="InterPro"/>
</dbReference>
<evidence type="ECO:0000256" key="8">
    <source>
        <dbReference type="ARBA" id="ARBA00023306"/>
    </source>
</evidence>
<keyword evidence="11" id="KW-0812">Transmembrane</keyword>
<sequence length="355" mass="39712">MKLLFAGGGTMGSVTSLLAVVEELKDKNPDVDFYWLGTKDGPEKSVVRQYNIEFKAVASGKLRRYFSSLNFIDIFKIALGFFQSFIFILKYKPGVIVSAGGYVAVPVVWAGWLMGIPSLIHQQDARPGLANKLCAVTAKIITVCFPESVKNFKQRKVQVIGNPVRQEIKNPKSKIQNLLDKYKLNKKLPIVLIVGGGKGARPINKLVEDSIKELVKFCQIVHVTGIMNYESRIMNYGNYYKYDFLVDSTEVLQLADLIVSRAGMGTLTEIAYLAKPAIIIPIPNSHQVDNALYFYERGAVEILDQTELAGEKFVKRIRNLLSDKKKMKEFGEKAQRVIKWGAEEKIAGLILSLAK</sequence>
<evidence type="ECO:0000256" key="9">
    <source>
        <dbReference type="ARBA" id="ARBA00023316"/>
    </source>
</evidence>
<dbReference type="SUPFAM" id="SSF53756">
    <property type="entry name" value="UDP-Glycosyltransferase/glycogen phosphorylase"/>
    <property type="match status" value="1"/>
</dbReference>
<dbReference type="GO" id="GO:0051991">
    <property type="term" value="F:UDP-N-acetyl-D-glucosamine:N-acetylmuramoyl-L-alanyl-D-glutamyl-meso-2,6-diaminopimelyl-D-alanyl-D-alanine-diphosphoundecaprenol 4-beta-N-acetylglucosaminlytransferase activity"/>
    <property type="evidence" value="ECO:0007669"/>
    <property type="project" value="RHEA"/>
</dbReference>
<comment type="caution">
    <text evidence="14">The sequence shown here is derived from an EMBL/GenBank/DDBJ whole genome shotgun (WGS) entry which is preliminary data.</text>
</comment>
<feature type="domain" description="Glycosyltransferase family 28 N-terminal" evidence="12">
    <location>
        <begin position="4"/>
        <end position="140"/>
    </location>
</feature>
<keyword evidence="2 10" id="KW-0132">Cell division</keyword>
<feature type="transmembrane region" description="Helical" evidence="11">
    <location>
        <begin position="69"/>
        <end position="89"/>
    </location>
</feature>
<keyword evidence="8 10" id="KW-0131">Cell cycle</keyword>
<dbReference type="HAMAP" id="MF_00033">
    <property type="entry name" value="MurG"/>
    <property type="match status" value="1"/>
</dbReference>
<evidence type="ECO:0000256" key="3">
    <source>
        <dbReference type="ARBA" id="ARBA00022676"/>
    </source>
</evidence>
<evidence type="ECO:0000256" key="11">
    <source>
        <dbReference type="SAM" id="Phobius"/>
    </source>
</evidence>